<dbReference type="VEuPathDB" id="FungiDB:SPRG_13266"/>
<sequence length="118" mass="13336">MNEATVRELVATGWHSVVEDDSVAWQPTDPPYSGYSGPTPDVLRIAGDPLALFFHFMPKEMWKNIAHEANNYWRATIQIHAEKAFERPGNKKTLDEIEKCFESSSPDVAVASQMIICR</sequence>
<name>A0A067C458_SAPPC</name>
<dbReference type="EMBL" id="KK583284">
    <property type="protein sequence ID" value="KDO21582.1"/>
    <property type="molecule type" value="Genomic_DNA"/>
</dbReference>
<dbReference type="AlphaFoldDB" id="A0A067C458"/>
<keyword evidence="2" id="KW-1185">Reference proteome</keyword>
<dbReference type="KEGG" id="spar:SPRG_13266"/>
<dbReference type="Proteomes" id="UP000030745">
    <property type="component" value="Unassembled WGS sequence"/>
</dbReference>
<dbReference type="OrthoDB" id="92663at2759"/>
<proteinExistence type="predicted"/>
<evidence type="ECO:0000313" key="1">
    <source>
        <dbReference type="EMBL" id="KDO21582.1"/>
    </source>
</evidence>
<protein>
    <submittedName>
        <fullName evidence="1">Uncharacterized protein</fullName>
    </submittedName>
</protein>
<accession>A0A067C458</accession>
<evidence type="ECO:0000313" key="2">
    <source>
        <dbReference type="Proteomes" id="UP000030745"/>
    </source>
</evidence>
<dbReference type="GeneID" id="24135156"/>
<gene>
    <name evidence="1" type="ORF">SPRG_13266</name>
</gene>
<dbReference type="RefSeq" id="XP_012207673.1">
    <property type="nucleotide sequence ID" value="XM_012352283.1"/>
</dbReference>
<organism evidence="1 2">
    <name type="scientific">Saprolegnia parasitica (strain CBS 223.65)</name>
    <dbReference type="NCBI Taxonomy" id="695850"/>
    <lineage>
        <taxon>Eukaryota</taxon>
        <taxon>Sar</taxon>
        <taxon>Stramenopiles</taxon>
        <taxon>Oomycota</taxon>
        <taxon>Saprolegniomycetes</taxon>
        <taxon>Saprolegniales</taxon>
        <taxon>Saprolegniaceae</taxon>
        <taxon>Saprolegnia</taxon>
    </lineage>
</organism>
<reference evidence="1 2" key="1">
    <citation type="journal article" date="2013" name="PLoS Genet.">
        <title>Distinctive expansion of potential virulence genes in the genome of the oomycete fish pathogen Saprolegnia parasitica.</title>
        <authorList>
            <person name="Jiang R.H."/>
            <person name="de Bruijn I."/>
            <person name="Haas B.J."/>
            <person name="Belmonte R."/>
            <person name="Lobach L."/>
            <person name="Christie J."/>
            <person name="van den Ackerveken G."/>
            <person name="Bottin A."/>
            <person name="Bulone V."/>
            <person name="Diaz-Moreno S.M."/>
            <person name="Dumas B."/>
            <person name="Fan L."/>
            <person name="Gaulin E."/>
            <person name="Govers F."/>
            <person name="Grenville-Briggs L.J."/>
            <person name="Horner N.R."/>
            <person name="Levin J.Z."/>
            <person name="Mammella M."/>
            <person name="Meijer H.J."/>
            <person name="Morris P."/>
            <person name="Nusbaum C."/>
            <person name="Oome S."/>
            <person name="Phillips A.J."/>
            <person name="van Rooyen D."/>
            <person name="Rzeszutek E."/>
            <person name="Saraiva M."/>
            <person name="Secombes C.J."/>
            <person name="Seidl M.F."/>
            <person name="Snel B."/>
            <person name="Stassen J.H."/>
            <person name="Sykes S."/>
            <person name="Tripathy S."/>
            <person name="van den Berg H."/>
            <person name="Vega-Arreguin J.C."/>
            <person name="Wawra S."/>
            <person name="Young S.K."/>
            <person name="Zeng Q."/>
            <person name="Dieguez-Uribeondo J."/>
            <person name="Russ C."/>
            <person name="Tyler B.M."/>
            <person name="van West P."/>
        </authorList>
    </citation>
    <scope>NUCLEOTIDE SEQUENCE [LARGE SCALE GENOMIC DNA]</scope>
    <source>
        <strain evidence="1 2">CBS 223.65</strain>
    </source>
</reference>